<organism evidence="2 3">
    <name type="scientific">Pachysolen tannophilus NRRL Y-2460</name>
    <dbReference type="NCBI Taxonomy" id="669874"/>
    <lineage>
        <taxon>Eukaryota</taxon>
        <taxon>Fungi</taxon>
        <taxon>Dikarya</taxon>
        <taxon>Ascomycota</taxon>
        <taxon>Saccharomycotina</taxon>
        <taxon>Pichiomycetes</taxon>
        <taxon>Pachysolenaceae</taxon>
        <taxon>Pachysolen</taxon>
    </lineage>
</organism>
<proteinExistence type="predicted"/>
<keyword evidence="1" id="KW-0472">Membrane</keyword>
<sequence>MEMMKNISSLGNMFFTPDQPQEVIYILFLSWIILIRMLAFMIAESIIVQFFGNKWF</sequence>
<keyword evidence="1" id="KW-1133">Transmembrane helix</keyword>
<keyword evidence="1" id="KW-0812">Transmembrane</keyword>
<evidence type="ECO:0008006" key="4">
    <source>
        <dbReference type="Google" id="ProtNLM"/>
    </source>
</evidence>
<evidence type="ECO:0000313" key="3">
    <source>
        <dbReference type="Proteomes" id="UP000094236"/>
    </source>
</evidence>
<feature type="transmembrane region" description="Helical" evidence="1">
    <location>
        <begin position="23"/>
        <end position="51"/>
    </location>
</feature>
<dbReference type="AlphaFoldDB" id="A0A1E4U0U1"/>
<evidence type="ECO:0000313" key="2">
    <source>
        <dbReference type="EMBL" id="ODV97548.1"/>
    </source>
</evidence>
<keyword evidence="3" id="KW-1185">Reference proteome</keyword>
<gene>
    <name evidence="2" type="ORF">PACTADRAFT_47450</name>
</gene>
<protein>
    <recommendedName>
        <fullName evidence="4">Copper transporter</fullName>
    </recommendedName>
</protein>
<reference evidence="3" key="1">
    <citation type="submission" date="2016-05" db="EMBL/GenBank/DDBJ databases">
        <title>Comparative genomics of biotechnologically important yeasts.</title>
        <authorList>
            <consortium name="DOE Joint Genome Institute"/>
            <person name="Riley R."/>
            <person name="Haridas S."/>
            <person name="Wolfe K.H."/>
            <person name="Lopes M.R."/>
            <person name="Hittinger C.T."/>
            <person name="Goker M."/>
            <person name="Salamov A."/>
            <person name="Wisecaver J."/>
            <person name="Long T.M."/>
            <person name="Aerts A.L."/>
            <person name="Barry K."/>
            <person name="Choi C."/>
            <person name="Clum A."/>
            <person name="Coughlan A.Y."/>
            <person name="Deshpande S."/>
            <person name="Douglass A.P."/>
            <person name="Hanson S.J."/>
            <person name="Klenk H.-P."/>
            <person name="Labutti K."/>
            <person name="Lapidus A."/>
            <person name="Lindquist E."/>
            <person name="Lipzen A."/>
            <person name="Meier-Kolthoff J.P."/>
            <person name="Ohm R.A."/>
            <person name="Otillar R.P."/>
            <person name="Pangilinan J."/>
            <person name="Peng Y."/>
            <person name="Rokas A."/>
            <person name="Rosa C.A."/>
            <person name="Scheuner C."/>
            <person name="Sibirny A.A."/>
            <person name="Slot J.C."/>
            <person name="Stielow J.B."/>
            <person name="Sun H."/>
            <person name="Kurtzman C.P."/>
            <person name="Blackwell M."/>
            <person name="Grigoriev I.V."/>
            <person name="Jeffries T.W."/>
        </authorList>
    </citation>
    <scope>NUCLEOTIDE SEQUENCE [LARGE SCALE GENOMIC DNA]</scope>
    <source>
        <strain evidence="3">NRRL Y-2460</strain>
    </source>
</reference>
<dbReference type="EMBL" id="KV454011">
    <property type="protein sequence ID" value="ODV97548.1"/>
    <property type="molecule type" value="Genomic_DNA"/>
</dbReference>
<dbReference type="Proteomes" id="UP000094236">
    <property type="component" value="Unassembled WGS sequence"/>
</dbReference>
<evidence type="ECO:0000256" key="1">
    <source>
        <dbReference type="SAM" id="Phobius"/>
    </source>
</evidence>
<name>A0A1E4U0U1_PACTA</name>
<accession>A0A1E4U0U1</accession>